<dbReference type="SUPFAM" id="SSF56645">
    <property type="entry name" value="Acyl-CoA dehydrogenase NM domain-like"/>
    <property type="match status" value="1"/>
</dbReference>
<comment type="caution">
    <text evidence="1">The sequence shown here is derived from an EMBL/GenBank/DDBJ whole genome shotgun (WGS) entry which is preliminary data.</text>
</comment>
<dbReference type="InterPro" id="IPR009100">
    <property type="entry name" value="AcylCoA_DH/oxidase_NM_dom_sf"/>
</dbReference>
<keyword evidence="2" id="KW-1185">Reference proteome</keyword>
<evidence type="ECO:0000313" key="1">
    <source>
        <dbReference type="EMBL" id="CAG9167102.1"/>
    </source>
</evidence>
<dbReference type="InterPro" id="IPR046373">
    <property type="entry name" value="Acyl-CoA_Oxase/DH_mid-dom_sf"/>
</dbReference>
<name>A0ABN7Y1B5_9BURK</name>
<reference evidence="1 2" key="1">
    <citation type="submission" date="2021-08" db="EMBL/GenBank/DDBJ databases">
        <authorList>
            <person name="Peeters C."/>
        </authorList>
    </citation>
    <scope>NUCLEOTIDE SEQUENCE [LARGE SCALE GENOMIC DNA]</scope>
    <source>
        <strain evidence="1 2">LMG 32289</strain>
    </source>
</reference>
<gene>
    <name evidence="1" type="ORF">LMG32289_01293</name>
</gene>
<evidence type="ECO:0000313" key="2">
    <source>
        <dbReference type="Proteomes" id="UP000706525"/>
    </source>
</evidence>
<protein>
    <recommendedName>
        <fullName evidence="3">Acyl-CoA dehydrogenase</fullName>
    </recommendedName>
</protein>
<dbReference type="EMBL" id="CAJZAG010000002">
    <property type="protein sequence ID" value="CAG9167102.1"/>
    <property type="molecule type" value="Genomic_DNA"/>
</dbReference>
<dbReference type="RefSeq" id="WP_223983434.1">
    <property type="nucleotide sequence ID" value="NZ_CAJZAG010000002.1"/>
</dbReference>
<sequence length="354" mass="37293">MDTRADHTATPPSLRETIDRYAPDANAPLPGAGQTLERWRLLARVGHAHGAVAIKLFESHLDALAILAELAAARPAVRPATTTRWAVWAAEPPFATVDAQPGESADSAPDALRRDAGLASDAQTVPVRLTGRKAWCSGAREVTHALMTCRDWHGARRLAIVAIEPRAAGAVETTDEGWAAVGMARTHSGDVLFREAPALLLGDADAYLNRPGFWQGGAGIAACWYGAVLPFADALRAALNRRADPHAAAHLGSIDGQLRAAAALLRDAAAWIDAHPADDAMAHALRVRTAVEAAVQHTMQHAGNALGAGPLCRDARLAALYADLPVFVRQSHAERDLATLGAQLAADGMTGWSL</sequence>
<organism evidence="1 2">
    <name type="scientific">Cupriavidus pampae</name>
    <dbReference type="NCBI Taxonomy" id="659251"/>
    <lineage>
        <taxon>Bacteria</taxon>
        <taxon>Pseudomonadati</taxon>
        <taxon>Pseudomonadota</taxon>
        <taxon>Betaproteobacteria</taxon>
        <taxon>Burkholderiales</taxon>
        <taxon>Burkholderiaceae</taxon>
        <taxon>Cupriavidus</taxon>
    </lineage>
</organism>
<evidence type="ECO:0008006" key="3">
    <source>
        <dbReference type="Google" id="ProtNLM"/>
    </source>
</evidence>
<accession>A0ABN7Y1B5</accession>
<proteinExistence type="predicted"/>
<dbReference type="Proteomes" id="UP000706525">
    <property type="component" value="Unassembled WGS sequence"/>
</dbReference>
<dbReference type="Gene3D" id="2.40.110.10">
    <property type="entry name" value="Butyryl-CoA Dehydrogenase, subunit A, domain 2"/>
    <property type="match status" value="1"/>
</dbReference>